<gene>
    <name evidence="8" type="ORF">S01H1_66270</name>
</gene>
<evidence type="ECO:0000256" key="4">
    <source>
        <dbReference type="ARBA" id="ARBA00022989"/>
    </source>
</evidence>
<comment type="caution">
    <text evidence="8">The sequence shown here is derived from an EMBL/GenBank/DDBJ whole genome shotgun (WGS) entry which is preliminary data.</text>
</comment>
<dbReference type="GO" id="GO:0005886">
    <property type="term" value="C:plasma membrane"/>
    <property type="evidence" value="ECO:0007669"/>
    <property type="project" value="UniProtKB-SubCell"/>
</dbReference>
<keyword evidence="4 6" id="KW-1133">Transmembrane helix</keyword>
<dbReference type="InterPro" id="IPR003856">
    <property type="entry name" value="LPS_length_determ_N"/>
</dbReference>
<evidence type="ECO:0000256" key="3">
    <source>
        <dbReference type="ARBA" id="ARBA00022692"/>
    </source>
</evidence>
<name>X0X2H0_9ZZZZ</name>
<feature type="non-terminal residue" evidence="8">
    <location>
        <position position="139"/>
    </location>
</feature>
<dbReference type="AlphaFoldDB" id="X0X2H0"/>
<evidence type="ECO:0000256" key="1">
    <source>
        <dbReference type="ARBA" id="ARBA00004651"/>
    </source>
</evidence>
<keyword evidence="3 6" id="KW-0812">Transmembrane</keyword>
<evidence type="ECO:0000256" key="6">
    <source>
        <dbReference type="SAM" id="Phobius"/>
    </source>
</evidence>
<feature type="domain" description="Polysaccharide chain length determinant N-terminal" evidence="7">
    <location>
        <begin position="26"/>
        <end position="85"/>
    </location>
</feature>
<evidence type="ECO:0000313" key="8">
    <source>
        <dbReference type="EMBL" id="GAG29612.1"/>
    </source>
</evidence>
<keyword evidence="5 6" id="KW-0472">Membrane</keyword>
<comment type="subcellular location">
    <subcellularLocation>
        <location evidence="1">Cell membrane</location>
        <topology evidence="1">Multi-pass membrane protein</topology>
    </subcellularLocation>
</comment>
<evidence type="ECO:0000256" key="2">
    <source>
        <dbReference type="ARBA" id="ARBA00022475"/>
    </source>
</evidence>
<sequence>MTDSQNNPTGKQTGPINVQEETHFEDEIDLIDYFKVIWKRKSLILLGSILPAFIVGLILFFLPRNYKVTYVYNVKDQDAYDFKDQSIYDVRGRSVYDVRDQSVYDVRDQSIYDMSNWNLDEKNYNVLLDRFYSAENIDK</sequence>
<dbReference type="Pfam" id="PF02706">
    <property type="entry name" value="Wzz"/>
    <property type="match status" value="1"/>
</dbReference>
<evidence type="ECO:0000259" key="7">
    <source>
        <dbReference type="Pfam" id="PF02706"/>
    </source>
</evidence>
<reference evidence="8" key="1">
    <citation type="journal article" date="2014" name="Front. Microbiol.">
        <title>High frequency of phylogenetically diverse reductive dehalogenase-homologous genes in deep subseafloor sedimentary metagenomes.</title>
        <authorList>
            <person name="Kawai M."/>
            <person name="Futagami T."/>
            <person name="Toyoda A."/>
            <person name="Takaki Y."/>
            <person name="Nishi S."/>
            <person name="Hori S."/>
            <person name="Arai W."/>
            <person name="Tsubouchi T."/>
            <person name="Morono Y."/>
            <person name="Uchiyama I."/>
            <person name="Ito T."/>
            <person name="Fujiyama A."/>
            <person name="Inagaki F."/>
            <person name="Takami H."/>
        </authorList>
    </citation>
    <scope>NUCLEOTIDE SEQUENCE</scope>
    <source>
        <strain evidence="8">Expedition CK06-06</strain>
    </source>
</reference>
<keyword evidence="2" id="KW-1003">Cell membrane</keyword>
<evidence type="ECO:0000256" key="5">
    <source>
        <dbReference type="ARBA" id="ARBA00023136"/>
    </source>
</evidence>
<organism evidence="8">
    <name type="scientific">marine sediment metagenome</name>
    <dbReference type="NCBI Taxonomy" id="412755"/>
    <lineage>
        <taxon>unclassified sequences</taxon>
        <taxon>metagenomes</taxon>
        <taxon>ecological metagenomes</taxon>
    </lineage>
</organism>
<accession>X0X2H0</accession>
<proteinExistence type="predicted"/>
<dbReference type="EMBL" id="BARS01043808">
    <property type="protein sequence ID" value="GAG29612.1"/>
    <property type="molecule type" value="Genomic_DNA"/>
</dbReference>
<protein>
    <recommendedName>
        <fullName evidence="7">Polysaccharide chain length determinant N-terminal domain-containing protein</fullName>
    </recommendedName>
</protein>
<feature type="transmembrane region" description="Helical" evidence="6">
    <location>
        <begin position="43"/>
        <end position="62"/>
    </location>
</feature>